<protein>
    <submittedName>
        <fullName evidence="1">Uncharacterized protein</fullName>
    </submittedName>
</protein>
<dbReference type="AlphaFoldDB" id="A0A9P7BIB3"/>
<name>A0A9P7BIB3_RHIOR</name>
<proteinExistence type="predicted"/>
<dbReference type="Proteomes" id="UP000716291">
    <property type="component" value="Unassembled WGS sequence"/>
</dbReference>
<sequence length="71" mass="7818">MNQSPGLPPELTLTKMRALSRVADSRLTRWPGKAFSSMRWIRAVGDCSSKNALRAFAPTNCTPTGTRLPGW</sequence>
<gene>
    <name evidence="1" type="ORF">G6F64_015556</name>
</gene>
<dbReference type="EMBL" id="JAANQT010016297">
    <property type="protein sequence ID" value="KAG1271998.1"/>
    <property type="molecule type" value="Genomic_DNA"/>
</dbReference>
<organism evidence="1 2">
    <name type="scientific">Rhizopus oryzae</name>
    <name type="common">Mucormycosis agent</name>
    <name type="synonym">Rhizopus arrhizus var. delemar</name>
    <dbReference type="NCBI Taxonomy" id="64495"/>
    <lineage>
        <taxon>Eukaryota</taxon>
        <taxon>Fungi</taxon>
        <taxon>Fungi incertae sedis</taxon>
        <taxon>Mucoromycota</taxon>
        <taxon>Mucoromycotina</taxon>
        <taxon>Mucoromycetes</taxon>
        <taxon>Mucorales</taxon>
        <taxon>Mucorineae</taxon>
        <taxon>Rhizopodaceae</taxon>
        <taxon>Rhizopus</taxon>
    </lineage>
</organism>
<evidence type="ECO:0000313" key="2">
    <source>
        <dbReference type="Proteomes" id="UP000716291"/>
    </source>
</evidence>
<evidence type="ECO:0000313" key="1">
    <source>
        <dbReference type="EMBL" id="KAG1271998.1"/>
    </source>
</evidence>
<keyword evidence="2" id="KW-1185">Reference proteome</keyword>
<comment type="caution">
    <text evidence="1">The sequence shown here is derived from an EMBL/GenBank/DDBJ whole genome shotgun (WGS) entry which is preliminary data.</text>
</comment>
<accession>A0A9P7BIB3</accession>
<reference evidence="1" key="1">
    <citation type="journal article" date="2020" name="Microb. Genom.">
        <title>Genetic diversity of clinical and environmental Mucorales isolates obtained from an investigation of mucormycosis cases among solid organ transplant recipients.</title>
        <authorList>
            <person name="Nguyen M.H."/>
            <person name="Kaul D."/>
            <person name="Muto C."/>
            <person name="Cheng S.J."/>
            <person name="Richter R.A."/>
            <person name="Bruno V.M."/>
            <person name="Liu G."/>
            <person name="Beyhan S."/>
            <person name="Sundermann A.J."/>
            <person name="Mounaud S."/>
            <person name="Pasculle A.W."/>
            <person name="Nierman W.C."/>
            <person name="Driscoll E."/>
            <person name="Cumbie R."/>
            <person name="Clancy C.J."/>
            <person name="Dupont C.L."/>
        </authorList>
    </citation>
    <scope>NUCLEOTIDE SEQUENCE</scope>
    <source>
        <strain evidence="1">GL11</strain>
    </source>
</reference>